<accession>A0A512J234</accession>
<feature type="region of interest" description="Disordered" evidence="2">
    <location>
        <begin position="604"/>
        <end position="632"/>
    </location>
</feature>
<dbReference type="Pfam" id="PF01832">
    <property type="entry name" value="Glucosaminidase"/>
    <property type="match status" value="1"/>
</dbReference>
<dbReference type="EMBL" id="BSPK01000033">
    <property type="protein sequence ID" value="GLS64059.1"/>
    <property type="molecule type" value="Genomic_DNA"/>
</dbReference>
<dbReference type="PANTHER" id="PTHR33308:SF9">
    <property type="entry name" value="PEPTIDOGLYCAN HYDROLASE FLGJ"/>
    <property type="match status" value="1"/>
</dbReference>
<reference evidence="4 6" key="3">
    <citation type="submission" date="2019-07" db="EMBL/GenBank/DDBJ databases">
        <title>Whole genome shotgun sequence of Methylobacterium oxalidis NBRC 107715.</title>
        <authorList>
            <person name="Hosoyama A."/>
            <person name="Uohara A."/>
            <person name="Ohji S."/>
            <person name="Ichikawa N."/>
        </authorList>
    </citation>
    <scope>NUCLEOTIDE SEQUENCE [LARGE SCALE GENOMIC DNA]</scope>
    <source>
        <strain evidence="4 6">NBRC 107715</strain>
    </source>
</reference>
<evidence type="ECO:0000313" key="4">
    <source>
        <dbReference type="EMBL" id="GEP04028.1"/>
    </source>
</evidence>
<dbReference type="Gene3D" id="1.10.530.10">
    <property type="match status" value="1"/>
</dbReference>
<name>A0A512J234_9HYPH</name>
<organism evidence="4 6">
    <name type="scientific">Methylobacterium oxalidis</name>
    <dbReference type="NCBI Taxonomy" id="944322"/>
    <lineage>
        <taxon>Bacteria</taxon>
        <taxon>Pseudomonadati</taxon>
        <taxon>Pseudomonadota</taxon>
        <taxon>Alphaproteobacteria</taxon>
        <taxon>Hyphomicrobiales</taxon>
        <taxon>Methylobacteriaceae</taxon>
        <taxon>Methylobacterium</taxon>
    </lineage>
</organism>
<evidence type="ECO:0000313" key="6">
    <source>
        <dbReference type="Proteomes" id="UP000321960"/>
    </source>
</evidence>
<dbReference type="InterPro" id="IPR002901">
    <property type="entry name" value="MGlyc_endo_b_GlcNAc-like_dom"/>
</dbReference>
<reference evidence="7" key="2">
    <citation type="journal article" date="2019" name="Int. J. Syst. Evol. Microbiol.">
        <title>The Global Catalogue of Microorganisms (GCM) 10K type strain sequencing project: providing services to taxonomists for standard genome sequencing and annotation.</title>
        <authorList>
            <consortium name="The Broad Institute Genomics Platform"/>
            <consortium name="The Broad Institute Genome Sequencing Center for Infectious Disease"/>
            <person name="Wu L."/>
            <person name="Ma J."/>
        </authorList>
    </citation>
    <scope>NUCLEOTIDE SEQUENCE [LARGE SCALE GENOMIC DNA]</scope>
    <source>
        <strain evidence="7">NBRC 107715</strain>
    </source>
</reference>
<sequence>MPSVYEMVSGIGKSFGDSYTAARKQALEEEAPDLITNLMSAYQGGSTAPAAVASAPAAADAASPRSTPTFVGLSGSAPSVSPKLAGSNADFISAMMPHAIEASKATGVDPRIILAQSAIETGWGRSAPGNNYFGIKSHGSPGGNTLATTEVIDGVPTRVNDSFRAFPSMAASAAGYADFINANPRYAGLKGAQGLEAQADALQRSGYATDPKYGAKVLSIARGIPQADMPAPDAQPAGFQIPGQPVPAAAAPAAQGFAGFGSPAARITPQMQTALTAAWRNPETRAFATQIYGNLLKGKESAWSLTTMGDQPVLFNQSTAQIIPMGQGKRQTATVGDTVVDVTNGQPIYKAEKDDKFTYQSMPGVGMVALHPTDPDKSRVIIAGQQPRPMTPEERTAYGLTADQPAGMGADGKPFGIGSGKTTVNVDTKGAGKFSEKANELAAKRYGEMVEAADRAVPLRADIETLSNFAAQINTGRLAEARLGLAQYANDVSLTSIANSLTGGKMGEMEAFSALVDKLTPQMRVPGSGATSDREGAAFKNSLPSLLKSQGGNAIIADTFRGLADYQAAAGEIAGKALRSEMSQAEADQAIRALPSPYTRFREYQGAQKGSQPGAPTVAKDADRTPLPDGYSAGRAISEAKAAVKAGKDKAVVAERLRAYGIDPKRLDD</sequence>
<dbReference type="Proteomes" id="UP001156856">
    <property type="component" value="Unassembled WGS sequence"/>
</dbReference>
<dbReference type="AlphaFoldDB" id="A0A512J234"/>
<evidence type="ECO:0000313" key="5">
    <source>
        <dbReference type="EMBL" id="GLS64059.1"/>
    </source>
</evidence>
<dbReference type="GO" id="GO:0071973">
    <property type="term" value="P:bacterial-type flagellum-dependent cell motility"/>
    <property type="evidence" value="ECO:0007669"/>
    <property type="project" value="TreeGrafter"/>
</dbReference>
<comment type="caution">
    <text evidence="4">The sequence shown here is derived from an EMBL/GenBank/DDBJ whole genome shotgun (WGS) entry which is preliminary data.</text>
</comment>
<dbReference type="RefSeq" id="WP_147025684.1">
    <property type="nucleotide sequence ID" value="NZ_BJZU01000033.1"/>
</dbReference>
<keyword evidence="7" id="KW-1185">Reference proteome</keyword>
<dbReference type="GO" id="GO:0004040">
    <property type="term" value="F:amidase activity"/>
    <property type="evidence" value="ECO:0007669"/>
    <property type="project" value="InterPro"/>
</dbReference>
<gene>
    <name evidence="5" type="ORF">GCM10007888_24400</name>
    <name evidence="4" type="ORF">MOX02_20660</name>
</gene>
<dbReference type="SMART" id="SM00047">
    <property type="entry name" value="LYZ2"/>
    <property type="match status" value="1"/>
</dbReference>
<feature type="domain" description="Mannosyl-glycoprotein endo-beta-N-acetylglucosamidase-like" evidence="3">
    <location>
        <begin position="81"/>
        <end position="228"/>
    </location>
</feature>
<proteinExistence type="predicted"/>
<keyword evidence="1" id="KW-0378">Hydrolase</keyword>
<dbReference type="EMBL" id="BJZU01000033">
    <property type="protein sequence ID" value="GEP04028.1"/>
    <property type="molecule type" value="Genomic_DNA"/>
</dbReference>
<dbReference type="InterPro" id="IPR051056">
    <property type="entry name" value="Glycosyl_Hydrolase_73"/>
</dbReference>
<evidence type="ECO:0000259" key="3">
    <source>
        <dbReference type="SMART" id="SM00047"/>
    </source>
</evidence>
<evidence type="ECO:0000313" key="7">
    <source>
        <dbReference type="Proteomes" id="UP001156856"/>
    </source>
</evidence>
<dbReference type="OrthoDB" id="7330655at2"/>
<evidence type="ECO:0000256" key="2">
    <source>
        <dbReference type="SAM" id="MobiDB-lite"/>
    </source>
</evidence>
<dbReference type="PANTHER" id="PTHR33308">
    <property type="entry name" value="PEPTIDOGLYCAN HYDROLASE FLGJ"/>
    <property type="match status" value="1"/>
</dbReference>
<evidence type="ECO:0000256" key="1">
    <source>
        <dbReference type="ARBA" id="ARBA00022801"/>
    </source>
</evidence>
<dbReference type="Proteomes" id="UP000321960">
    <property type="component" value="Unassembled WGS sequence"/>
</dbReference>
<reference evidence="5" key="1">
    <citation type="journal article" date="2014" name="Int. J. Syst. Evol. Microbiol.">
        <title>Complete genome of a new Firmicutes species belonging to the dominant human colonic microbiota ('Ruminococcus bicirculans') reveals two chromosomes and a selective capacity to utilize plant glucans.</title>
        <authorList>
            <consortium name="NISC Comparative Sequencing Program"/>
            <person name="Wegmann U."/>
            <person name="Louis P."/>
            <person name="Goesmann A."/>
            <person name="Henrissat B."/>
            <person name="Duncan S.H."/>
            <person name="Flint H.J."/>
        </authorList>
    </citation>
    <scope>NUCLEOTIDE SEQUENCE</scope>
    <source>
        <strain evidence="5">NBRC 107715</strain>
    </source>
</reference>
<protein>
    <recommendedName>
        <fullName evidence="3">Mannosyl-glycoprotein endo-beta-N-acetylglucosamidase-like domain-containing protein</fullName>
    </recommendedName>
</protein>
<reference evidence="5" key="4">
    <citation type="submission" date="2023-01" db="EMBL/GenBank/DDBJ databases">
        <title>Draft genome sequence of Methylobacterium oxalidis strain NBRC 107715.</title>
        <authorList>
            <person name="Sun Q."/>
            <person name="Mori K."/>
        </authorList>
    </citation>
    <scope>NUCLEOTIDE SEQUENCE</scope>
    <source>
        <strain evidence="5">NBRC 107715</strain>
    </source>
</reference>